<dbReference type="SMR" id="A0A1I7S2E4"/>
<accession>A0A1I7S2E4</accession>
<evidence type="ECO:0000313" key="5">
    <source>
        <dbReference type="Proteomes" id="UP000659654"/>
    </source>
</evidence>
<dbReference type="AlphaFoldDB" id="A0A1I7S2E4"/>
<keyword evidence="1" id="KW-0812">Transmembrane</keyword>
<keyword evidence="1" id="KW-1133">Transmembrane helix</keyword>
<reference evidence="6" key="1">
    <citation type="submission" date="2016-11" db="UniProtKB">
        <authorList>
            <consortium name="WormBaseParasite"/>
        </authorList>
    </citation>
    <scope>IDENTIFICATION</scope>
</reference>
<dbReference type="EMBL" id="CAJFDI010000004">
    <property type="protein sequence ID" value="CAD5225479.1"/>
    <property type="molecule type" value="Genomic_DNA"/>
</dbReference>
<evidence type="ECO:0000313" key="6">
    <source>
        <dbReference type="WBParaSite" id="BXY_0717300.1"/>
    </source>
</evidence>
<dbReference type="WBParaSite" id="BXY_0717300.1">
    <property type="protein sequence ID" value="BXY_0717300.1"/>
    <property type="gene ID" value="BXY_0717300"/>
</dbReference>
<dbReference type="Proteomes" id="UP000659654">
    <property type="component" value="Unassembled WGS sequence"/>
</dbReference>
<sequence>MAKFHSAGLVFVICIFLLASLLTYLVLQERQKVALRFQRGNLDLTNQLASYENFQRVKRDFMFASGANESDPQCFQSCNDEWKSEFEAVFNLSVKDYYDFPFHPKILDYEGYEKYCDISEKQTKCFIDKCNDQSADRVFSPSNFLCKFKRTMFVTARPCLEDAEPLNFLKCDQQCHQEAVDAAEKEKNRMSRANLGKVFSDNELDNYEAELSLLCGFQECYQTCHEEIVKQVCPSALANVSIELVRAYVQWHAADIYDWHVLSENIEKLPASCSRLTGYKGEDESILKIMSNLS</sequence>
<name>A0A1I7S2E4_BURXY</name>
<proteinExistence type="predicted"/>
<dbReference type="OrthoDB" id="5810444at2759"/>
<dbReference type="Proteomes" id="UP000582659">
    <property type="component" value="Unassembled WGS sequence"/>
</dbReference>
<organism evidence="4 6">
    <name type="scientific">Bursaphelenchus xylophilus</name>
    <name type="common">Pinewood nematode worm</name>
    <name type="synonym">Aphelenchoides xylophilus</name>
    <dbReference type="NCBI Taxonomy" id="6326"/>
    <lineage>
        <taxon>Eukaryota</taxon>
        <taxon>Metazoa</taxon>
        <taxon>Ecdysozoa</taxon>
        <taxon>Nematoda</taxon>
        <taxon>Chromadorea</taxon>
        <taxon>Rhabditida</taxon>
        <taxon>Tylenchina</taxon>
        <taxon>Tylenchomorpha</taxon>
        <taxon>Aphelenchoidea</taxon>
        <taxon>Aphelenchoididae</taxon>
        <taxon>Bursaphelenchus</taxon>
    </lineage>
</organism>
<reference evidence="3" key="2">
    <citation type="submission" date="2020-08" db="EMBL/GenBank/DDBJ databases">
        <authorList>
            <person name="Kikuchi T."/>
        </authorList>
    </citation>
    <scope>NUCLEOTIDE SEQUENCE</scope>
    <source>
        <strain evidence="2">Ka4C1</strain>
    </source>
</reference>
<dbReference type="PANTHER" id="PTHR36944">
    <property type="entry name" value="PROTEIN CBG02791-RELATED"/>
    <property type="match status" value="1"/>
</dbReference>
<evidence type="ECO:0000256" key="1">
    <source>
        <dbReference type="SAM" id="Phobius"/>
    </source>
</evidence>
<evidence type="ECO:0000313" key="3">
    <source>
        <dbReference type="EMBL" id="CAG9114623.1"/>
    </source>
</evidence>
<keyword evidence="5" id="KW-1185">Reference proteome</keyword>
<evidence type="ECO:0000313" key="4">
    <source>
        <dbReference type="Proteomes" id="UP000095284"/>
    </source>
</evidence>
<dbReference type="Proteomes" id="UP000095284">
    <property type="component" value="Unplaced"/>
</dbReference>
<dbReference type="PANTHER" id="PTHR36944:SF2">
    <property type="entry name" value="CPG4 DOMAIN-CONTAINING PROTEIN"/>
    <property type="match status" value="1"/>
</dbReference>
<dbReference type="EMBL" id="CAJFCV020000004">
    <property type="protein sequence ID" value="CAG9114623.1"/>
    <property type="molecule type" value="Genomic_DNA"/>
</dbReference>
<protein>
    <submittedName>
        <fullName evidence="2">(pine wood nematode) hypothetical protein</fullName>
    </submittedName>
</protein>
<dbReference type="eggNOG" id="ENOG502S03D">
    <property type="taxonomic scope" value="Eukaryota"/>
</dbReference>
<keyword evidence="1" id="KW-0472">Membrane</keyword>
<gene>
    <name evidence="2" type="ORF">BXYJ_LOCUS8565</name>
</gene>
<evidence type="ECO:0000313" key="2">
    <source>
        <dbReference type="EMBL" id="CAD5225479.1"/>
    </source>
</evidence>
<feature type="transmembrane region" description="Helical" evidence="1">
    <location>
        <begin position="6"/>
        <end position="27"/>
    </location>
</feature>